<evidence type="ECO:0000313" key="2">
    <source>
        <dbReference type="Proteomes" id="UP000483820"/>
    </source>
</evidence>
<dbReference type="Pfam" id="PF07914">
    <property type="entry name" value="DUF1679"/>
    <property type="match status" value="1"/>
</dbReference>
<dbReference type="GeneID" id="78776476"/>
<dbReference type="RefSeq" id="XP_053580785.1">
    <property type="nucleotide sequence ID" value="XM_053731872.1"/>
</dbReference>
<sequence length="113" mass="12950">MSLYEESDGILETHVTWQDVESDLQKKLGTKATFGENKTAVNIIDMKVSPIVEKTIITGLEFRSKTSNIPENIVVHNWQEYSTKPIDCREHMDVNIHVIADKQHVSHMMRIVS</sequence>
<accession>A0A6A5G6B4</accession>
<organism evidence="1 2">
    <name type="scientific">Caenorhabditis remanei</name>
    <name type="common">Caenorhabditis vulgaris</name>
    <dbReference type="NCBI Taxonomy" id="31234"/>
    <lineage>
        <taxon>Eukaryota</taxon>
        <taxon>Metazoa</taxon>
        <taxon>Ecdysozoa</taxon>
        <taxon>Nematoda</taxon>
        <taxon>Chromadorea</taxon>
        <taxon>Rhabditida</taxon>
        <taxon>Rhabditina</taxon>
        <taxon>Rhabditomorpha</taxon>
        <taxon>Rhabditoidea</taxon>
        <taxon>Rhabditidae</taxon>
        <taxon>Peloderinae</taxon>
        <taxon>Caenorhabditis</taxon>
    </lineage>
</organism>
<dbReference type="InterPro" id="IPR012877">
    <property type="entry name" value="Dhs-27"/>
</dbReference>
<comment type="caution">
    <text evidence="1">The sequence shown here is derived from an EMBL/GenBank/DDBJ whole genome shotgun (WGS) entry which is preliminary data.</text>
</comment>
<reference evidence="1 2" key="1">
    <citation type="submission" date="2019-12" db="EMBL/GenBank/DDBJ databases">
        <title>Chromosome-level assembly of the Caenorhabditis remanei genome.</title>
        <authorList>
            <person name="Teterina A.A."/>
            <person name="Willis J.H."/>
            <person name="Phillips P.C."/>
        </authorList>
    </citation>
    <scope>NUCLEOTIDE SEQUENCE [LARGE SCALE GENOMIC DNA]</scope>
    <source>
        <strain evidence="1 2">PX506</strain>
        <tissue evidence="1">Whole organism</tissue>
    </source>
</reference>
<evidence type="ECO:0000313" key="1">
    <source>
        <dbReference type="EMBL" id="KAF1750530.1"/>
    </source>
</evidence>
<gene>
    <name evidence="1" type="ORF">GCK72_017080</name>
</gene>
<dbReference type="CTD" id="78776476"/>
<dbReference type="Proteomes" id="UP000483820">
    <property type="component" value="Chromosome V"/>
</dbReference>
<dbReference type="EMBL" id="WUAV01000005">
    <property type="protein sequence ID" value="KAF1750530.1"/>
    <property type="molecule type" value="Genomic_DNA"/>
</dbReference>
<dbReference type="KEGG" id="crq:GCK72_017080"/>
<proteinExistence type="predicted"/>
<dbReference type="AlphaFoldDB" id="A0A6A5G6B4"/>
<protein>
    <submittedName>
        <fullName evidence="1">Uncharacterized protein</fullName>
    </submittedName>
</protein>
<name>A0A6A5G6B4_CAERE</name>